<dbReference type="PANTHER" id="PTHR11690:SF269">
    <property type="entry name" value="DEGENERIN-LIKE PROTEIN ASIC-2"/>
    <property type="match status" value="1"/>
</dbReference>
<dbReference type="Gene3D" id="1.10.287.820">
    <property type="entry name" value="Acid-sensing ion channel domain"/>
    <property type="match status" value="1"/>
</dbReference>
<dbReference type="OrthoDB" id="6021021at2759"/>
<keyword evidence="5 13" id="KW-0812">Transmembrane</keyword>
<dbReference type="GO" id="GO:0005272">
    <property type="term" value="F:sodium channel activity"/>
    <property type="evidence" value="ECO:0007669"/>
    <property type="project" value="UniProtKB-KW"/>
</dbReference>
<keyword evidence="7" id="KW-0915">Sodium</keyword>
<evidence type="ECO:0000256" key="13">
    <source>
        <dbReference type="RuleBase" id="RU000679"/>
    </source>
</evidence>
<keyword evidence="9" id="KW-0472">Membrane</keyword>
<evidence type="ECO:0000313" key="14">
    <source>
        <dbReference type="EnsemblMetazoa" id="PPA40376.1"/>
    </source>
</evidence>
<dbReference type="AlphaFoldDB" id="A0A2A6C2E0"/>
<evidence type="ECO:0000256" key="12">
    <source>
        <dbReference type="ARBA" id="ARBA00023303"/>
    </source>
</evidence>
<name>A0A2A6C2E0_PRIPA</name>
<dbReference type="Pfam" id="PF00858">
    <property type="entry name" value="ASC"/>
    <property type="match status" value="1"/>
</dbReference>
<keyword evidence="4 13" id="KW-0894">Sodium channel</keyword>
<evidence type="ECO:0000256" key="10">
    <source>
        <dbReference type="ARBA" id="ARBA00023180"/>
    </source>
</evidence>
<evidence type="ECO:0000256" key="1">
    <source>
        <dbReference type="ARBA" id="ARBA00004141"/>
    </source>
</evidence>
<dbReference type="InterPro" id="IPR001873">
    <property type="entry name" value="ENaC"/>
</dbReference>
<dbReference type="EnsemblMetazoa" id="PPA40376.1">
    <property type="protein sequence ID" value="PPA40376.1"/>
    <property type="gene ID" value="WBGene00278745"/>
</dbReference>
<evidence type="ECO:0000256" key="7">
    <source>
        <dbReference type="ARBA" id="ARBA00023053"/>
    </source>
</evidence>
<reference evidence="15" key="1">
    <citation type="journal article" date="2008" name="Nat. Genet.">
        <title>The Pristionchus pacificus genome provides a unique perspective on nematode lifestyle and parasitism.</title>
        <authorList>
            <person name="Dieterich C."/>
            <person name="Clifton S.W."/>
            <person name="Schuster L.N."/>
            <person name="Chinwalla A."/>
            <person name="Delehaunty K."/>
            <person name="Dinkelacker I."/>
            <person name="Fulton L."/>
            <person name="Fulton R."/>
            <person name="Godfrey J."/>
            <person name="Minx P."/>
            <person name="Mitreva M."/>
            <person name="Roeseler W."/>
            <person name="Tian H."/>
            <person name="Witte H."/>
            <person name="Yang S.P."/>
            <person name="Wilson R.K."/>
            <person name="Sommer R.J."/>
        </authorList>
    </citation>
    <scope>NUCLEOTIDE SEQUENCE [LARGE SCALE GENOMIC DNA]</scope>
    <source>
        <strain evidence="15">PS312</strain>
    </source>
</reference>
<dbReference type="PRINTS" id="PR01078">
    <property type="entry name" value="AMINACHANNEL"/>
</dbReference>
<keyword evidence="12 13" id="KW-0407">Ion channel</keyword>
<proteinExistence type="inferred from homology"/>
<dbReference type="PANTHER" id="PTHR11690">
    <property type="entry name" value="AMILORIDE-SENSITIVE SODIUM CHANNEL-RELATED"/>
    <property type="match status" value="1"/>
</dbReference>
<evidence type="ECO:0000256" key="8">
    <source>
        <dbReference type="ARBA" id="ARBA00023065"/>
    </source>
</evidence>
<keyword evidence="15" id="KW-1185">Reference proteome</keyword>
<keyword evidence="6" id="KW-1133">Transmembrane helix</keyword>
<keyword evidence="11 13" id="KW-0739">Sodium transport</keyword>
<accession>A0A2A6C2E0</accession>
<evidence type="ECO:0000256" key="3">
    <source>
        <dbReference type="ARBA" id="ARBA00022448"/>
    </source>
</evidence>
<keyword evidence="3 13" id="KW-0813">Transport</keyword>
<dbReference type="Proteomes" id="UP000005239">
    <property type="component" value="Unassembled WGS sequence"/>
</dbReference>
<reference evidence="14" key="2">
    <citation type="submission" date="2022-06" db="UniProtKB">
        <authorList>
            <consortium name="EnsemblMetazoa"/>
        </authorList>
    </citation>
    <scope>IDENTIFICATION</scope>
    <source>
        <strain evidence="14">PS312</strain>
    </source>
</reference>
<organism evidence="14 15">
    <name type="scientific">Pristionchus pacificus</name>
    <name type="common">Parasitic nematode worm</name>
    <dbReference type="NCBI Taxonomy" id="54126"/>
    <lineage>
        <taxon>Eukaryota</taxon>
        <taxon>Metazoa</taxon>
        <taxon>Ecdysozoa</taxon>
        <taxon>Nematoda</taxon>
        <taxon>Chromadorea</taxon>
        <taxon>Rhabditida</taxon>
        <taxon>Rhabditina</taxon>
        <taxon>Diplogasteromorpha</taxon>
        <taxon>Diplogasteroidea</taxon>
        <taxon>Neodiplogasteridae</taxon>
        <taxon>Pristionchus</taxon>
    </lineage>
</organism>
<evidence type="ECO:0000256" key="4">
    <source>
        <dbReference type="ARBA" id="ARBA00022461"/>
    </source>
</evidence>
<protein>
    <submittedName>
        <fullName evidence="14">Ion channel</fullName>
    </submittedName>
</protein>
<dbReference type="GO" id="GO:0016020">
    <property type="term" value="C:membrane"/>
    <property type="evidence" value="ECO:0007669"/>
    <property type="project" value="UniProtKB-SubCell"/>
</dbReference>
<keyword evidence="8 13" id="KW-0406">Ion transport</keyword>
<gene>
    <name evidence="14" type="primary">WBGene00278745</name>
</gene>
<comment type="similarity">
    <text evidence="2 13">Belongs to the amiloride-sensitive sodium channel (TC 1.A.6) family.</text>
</comment>
<evidence type="ECO:0000256" key="2">
    <source>
        <dbReference type="ARBA" id="ARBA00007193"/>
    </source>
</evidence>
<evidence type="ECO:0000313" key="15">
    <source>
        <dbReference type="Proteomes" id="UP000005239"/>
    </source>
</evidence>
<comment type="subcellular location">
    <subcellularLocation>
        <location evidence="1">Membrane</location>
        <topology evidence="1">Multi-pass membrane protein</topology>
    </subcellularLocation>
</comment>
<evidence type="ECO:0000256" key="9">
    <source>
        <dbReference type="ARBA" id="ARBA00023136"/>
    </source>
</evidence>
<sequence>MKNGFRVGASLQSFVALSKSAHSRLEKPYGNCTEDGFAVAEYYGNYTYTLQSCQHACLQRMASEKCGCVDPLYPKIANQTLCSRVIMLCLITLTNDISSANSVDGNTMCECLSPCVNSVYDKTITNSIFPSVKYKDATGTQAQRGILLGEQGGGRQGGGSDDSDDYENRIDDVFGINDLNFVDYSEVFFFFLNINDDYNEASIMLVQGAAHVSKDISNEYRLVQNEQQKAKRFSKSNT</sequence>
<evidence type="ECO:0000256" key="5">
    <source>
        <dbReference type="ARBA" id="ARBA00022692"/>
    </source>
</evidence>
<evidence type="ECO:0000256" key="11">
    <source>
        <dbReference type="ARBA" id="ARBA00023201"/>
    </source>
</evidence>
<evidence type="ECO:0000256" key="6">
    <source>
        <dbReference type="ARBA" id="ARBA00022989"/>
    </source>
</evidence>
<keyword evidence="10" id="KW-0325">Glycoprotein</keyword>
<accession>A0A8R1UTE5</accession>